<reference evidence="7" key="1">
    <citation type="submission" date="2023-07" db="EMBL/GenBank/DDBJ databases">
        <authorList>
            <consortium name="AG Swart"/>
            <person name="Singh M."/>
            <person name="Singh A."/>
            <person name="Seah K."/>
            <person name="Emmerich C."/>
        </authorList>
    </citation>
    <scope>NUCLEOTIDE SEQUENCE</scope>
    <source>
        <strain evidence="7">DP1</strain>
    </source>
</reference>
<dbReference type="InterPro" id="IPR002553">
    <property type="entry name" value="Clathrin/coatomer_adapt-like_N"/>
</dbReference>
<evidence type="ECO:0000256" key="3">
    <source>
        <dbReference type="ARBA" id="ARBA00022448"/>
    </source>
</evidence>
<keyword evidence="5" id="KW-0472">Membrane</keyword>
<dbReference type="InterPro" id="IPR011989">
    <property type="entry name" value="ARM-like"/>
</dbReference>
<dbReference type="Gene3D" id="1.25.10.10">
    <property type="entry name" value="Leucine-rich Repeat Variant"/>
    <property type="match status" value="1"/>
</dbReference>
<dbReference type="InterPro" id="IPR016024">
    <property type="entry name" value="ARM-type_fold"/>
</dbReference>
<dbReference type="GO" id="GO:0006886">
    <property type="term" value="P:intracellular protein transport"/>
    <property type="evidence" value="ECO:0007669"/>
    <property type="project" value="InterPro"/>
</dbReference>
<sequence length="113" mass="12704">MSSYMKKSSELEELKIELNSLKVDEQKEAVKQVIAMMTIGKDVSGLFPHVTKCILSPSIELKKLVYLYIINYAKSKPDLTLMAVSAFTKDAHEKSNPLIRALAVRTMGCIRIE</sequence>
<dbReference type="EMBL" id="CAMPGE010025813">
    <property type="protein sequence ID" value="CAI2383537.1"/>
    <property type="molecule type" value="Genomic_DNA"/>
</dbReference>
<dbReference type="GO" id="GO:0016192">
    <property type="term" value="P:vesicle-mediated transport"/>
    <property type="evidence" value="ECO:0007669"/>
    <property type="project" value="InterPro"/>
</dbReference>
<evidence type="ECO:0000256" key="5">
    <source>
        <dbReference type="ARBA" id="ARBA00023136"/>
    </source>
</evidence>
<proteinExistence type="inferred from homology"/>
<dbReference type="InterPro" id="IPR026739">
    <property type="entry name" value="AP_beta"/>
</dbReference>
<comment type="subcellular location">
    <subcellularLocation>
        <location evidence="1">Endomembrane system</location>
    </subcellularLocation>
</comment>
<evidence type="ECO:0000313" key="7">
    <source>
        <dbReference type="EMBL" id="CAI2383537.1"/>
    </source>
</evidence>
<dbReference type="AlphaFoldDB" id="A0AAD1Y5X3"/>
<gene>
    <name evidence="7" type="ORF">ECRASSUSDP1_LOCUS25040</name>
</gene>
<dbReference type="SUPFAM" id="SSF48371">
    <property type="entry name" value="ARM repeat"/>
    <property type="match status" value="1"/>
</dbReference>
<evidence type="ECO:0000256" key="4">
    <source>
        <dbReference type="ARBA" id="ARBA00022927"/>
    </source>
</evidence>
<name>A0AAD1Y5X3_EUPCR</name>
<comment type="similarity">
    <text evidence="2">Belongs to the adaptor complexes large subunit family.</text>
</comment>
<protein>
    <recommendedName>
        <fullName evidence="6">Clathrin/coatomer adaptor adaptin-like N-terminal domain-containing protein</fullName>
    </recommendedName>
</protein>
<evidence type="ECO:0000313" key="8">
    <source>
        <dbReference type="Proteomes" id="UP001295684"/>
    </source>
</evidence>
<dbReference type="GO" id="GO:0030117">
    <property type="term" value="C:membrane coat"/>
    <property type="evidence" value="ECO:0007669"/>
    <property type="project" value="InterPro"/>
</dbReference>
<evidence type="ECO:0000256" key="2">
    <source>
        <dbReference type="ARBA" id="ARBA00006613"/>
    </source>
</evidence>
<dbReference type="Proteomes" id="UP001295684">
    <property type="component" value="Unassembled WGS sequence"/>
</dbReference>
<keyword evidence="3" id="KW-0813">Transport</keyword>
<keyword evidence="4" id="KW-0653">Protein transport</keyword>
<accession>A0AAD1Y5X3</accession>
<dbReference type="GO" id="GO:0012505">
    <property type="term" value="C:endomembrane system"/>
    <property type="evidence" value="ECO:0007669"/>
    <property type="project" value="UniProtKB-SubCell"/>
</dbReference>
<dbReference type="PANTHER" id="PTHR11134">
    <property type="entry name" value="ADAPTOR COMPLEX SUBUNIT BETA FAMILY MEMBER"/>
    <property type="match status" value="1"/>
</dbReference>
<evidence type="ECO:0000259" key="6">
    <source>
        <dbReference type="Pfam" id="PF01602"/>
    </source>
</evidence>
<feature type="domain" description="Clathrin/coatomer adaptor adaptin-like N-terminal" evidence="6">
    <location>
        <begin position="9"/>
        <end position="111"/>
    </location>
</feature>
<comment type="caution">
    <text evidence="7">The sequence shown here is derived from an EMBL/GenBank/DDBJ whole genome shotgun (WGS) entry which is preliminary data.</text>
</comment>
<keyword evidence="8" id="KW-1185">Reference proteome</keyword>
<dbReference type="Pfam" id="PF01602">
    <property type="entry name" value="Adaptin_N"/>
    <property type="match status" value="1"/>
</dbReference>
<organism evidence="7 8">
    <name type="scientific">Euplotes crassus</name>
    <dbReference type="NCBI Taxonomy" id="5936"/>
    <lineage>
        <taxon>Eukaryota</taxon>
        <taxon>Sar</taxon>
        <taxon>Alveolata</taxon>
        <taxon>Ciliophora</taxon>
        <taxon>Intramacronucleata</taxon>
        <taxon>Spirotrichea</taxon>
        <taxon>Hypotrichia</taxon>
        <taxon>Euplotida</taxon>
        <taxon>Euplotidae</taxon>
        <taxon>Moneuplotes</taxon>
    </lineage>
</organism>
<evidence type="ECO:0000256" key="1">
    <source>
        <dbReference type="ARBA" id="ARBA00004308"/>
    </source>
</evidence>